<feature type="transmembrane region" description="Helical" evidence="7">
    <location>
        <begin position="791"/>
        <end position="807"/>
    </location>
</feature>
<organism evidence="9 10">
    <name type="scientific">Multifurca ochricompacta</name>
    <dbReference type="NCBI Taxonomy" id="376703"/>
    <lineage>
        <taxon>Eukaryota</taxon>
        <taxon>Fungi</taxon>
        <taxon>Dikarya</taxon>
        <taxon>Basidiomycota</taxon>
        <taxon>Agaricomycotina</taxon>
        <taxon>Agaricomycetes</taxon>
        <taxon>Russulales</taxon>
        <taxon>Russulaceae</taxon>
        <taxon>Multifurca</taxon>
    </lineage>
</organism>
<sequence length="999" mass="110419">MRVCAYSHLPPQDSANWTERPRRGRQKKKLIWQQQLGLFTPLTTLHVHPSSTLFSFLPNFFLGSSGHIEPEAERIPLTQIRDRVLQVHPQQTSLNIHKFAMKFSSSLKFNAEVEWWDEYIAYDALKKYIYHLEKQKHEALLHSHDIESATERTSLVGIVSQFQDTDTLFRPLLDAELRKISSFYALQEKQFLEELAELEELVKEQDDIGMLAGRLYGDTQWDEDDDEDEDDWQSTERSQDPPISKRRRRASTSAGRAVSQGASHSRDVTASRTRRISISSTEDNMDLEASLPFPRVPPGHSFPASVPEGEEPGPESSVSRGDSRNRGSLDRSRSPTAAVRGLANKLRSSIASLGSPHAPLPGGSETIWTSKKNFATDTQLLFKRRITNLYVQVSALRSYVELNYSGFRKVLKKYDKVTESSLQTHYLHDILEPTPPFDQASRARIADTQSALLQLYAKCVTHGDTAAAQRYLKLHLREHIAWERDTVWRQMIGRERRGEGGTPLGAPVDTSEEKAFEVRTRVGRVRFSRRKAWVALSALIFTILLNVQTVEGEEANRCFAVLVFATLLWATEAIPLFVTSTMIPALLVWLRVIRDADTGGRLSPADATRWIFSVMFSPTIMLLIGGFTIAAALSKTNIDRVLITRVLSLAGTRPSVVLLAVMGVACFASMWISNVAAPTLCFTLVRPILRTLPPKASFGPCLVLAIALAANIGGQSSPISSPQNLIALQAMQPPLDWGRWFLVALPVSALSIVLIWLLLLVSYRPSRLPTGDGSLEIKSIRPTREHFSMKQWWVTFVCVATISLWVVEHAIEGWIGDMGVIAIIPIVAFFGTGVLKKDDFEQFLWSVVFLAMGGTALGKGVTSSGLLDKMDVLIRGFVDGRSEFSVVIVLTSVVLVVSTFISHTIASVLLVPIAKAVGGSLPGDQANLLIFITGLVCSTGMGMPVSGFPNQTAATQEDEMGQLYLTNVDFLKNGVPASVIAALVVASLGYALMKAIGVS</sequence>
<dbReference type="CDD" id="cd14478">
    <property type="entry name" value="SPX_PHO87_PHO90_like"/>
    <property type="match status" value="1"/>
</dbReference>
<feature type="compositionally biased region" description="Acidic residues" evidence="6">
    <location>
        <begin position="220"/>
        <end position="233"/>
    </location>
</feature>
<dbReference type="GO" id="GO:0005886">
    <property type="term" value="C:plasma membrane"/>
    <property type="evidence" value="ECO:0007669"/>
    <property type="project" value="TreeGrafter"/>
</dbReference>
<feature type="compositionally biased region" description="Basic and acidic residues" evidence="6">
    <location>
        <begin position="321"/>
        <end position="333"/>
    </location>
</feature>
<evidence type="ECO:0000256" key="3">
    <source>
        <dbReference type="ARBA" id="ARBA00022692"/>
    </source>
</evidence>
<evidence type="ECO:0000256" key="7">
    <source>
        <dbReference type="SAM" id="Phobius"/>
    </source>
</evidence>
<dbReference type="GO" id="GO:0006797">
    <property type="term" value="P:polyphosphate metabolic process"/>
    <property type="evidence" value="ECO:0007669"/>
    <property type="project" value="TreeGrafter"/>
</dbReference>
<dbReference type="Proteomes" id="UP001203297">
    <property type="component" value="Unassembled WGS sequence"/>
</dbReference>
<accession>A0AAD4QKQ1</accession>
<proteinExistence type="predicted"/>
<feature type="transmembrane region" description="Helical" evidence="7">
    <location>
        <begin position="843"/>
        <end position="867"/>
    </location>
</feature>
<keyword evidence="4 7" id="KW-1133">Transmembrane helix</keyword>
<evidence type="ECO:0000256" key="5">
    <source>
        <dbReference type="ARBA" id="ARBA00023136"/>
    </source>
</evidence>
<dbReference type="EMBL" id="WTXG01000066">
    <property type="protein sequence ID" value="KAI0294875.1"/>
    <property type="molecule type" value="Genomic_DNA"/>
</dbReference>
<feature type="transmembrane region" description="Helical" evidence="7">
    <location>
        <begin position="697"/>
        <end position="717"/>
    </location>
</feature>
<dbReference type="PANTHER" id="PTHR10283">
    <property type="entry name" value="SOLUTE CARRIER FAMILY 13 MEMBER"/>
    <property type="match status" value="1"/>
</dbReference>
<feature type="transmembrane region" description="Helical" evidence="7">
    <location>
        <begin position="974"/>
        <end position="993"/>
    </location>
</feature>
<feature type="transmembrane region" description="Helical" evidence="7">
    <location>
        <begin position="656"/>
        <end position="685"/>
    </location>
</feature>
<feature type="transmembrane region" description="Helical" evidence="7">
    <location>
        <begin position="737"/>
        <end position="761"/>
    </location>
</feature>
<evidence type="ECO:0000259" key="8">
    <source>
        <dbReference type="PROSITE" id="PS51382"/>
    </source>
</evidence>
<evidence type="ECO:0000256" key="2">
    <source>
        <dbReference type="ARBA" id="ARBA00022448"/>
    </source>
</evidence>
<dbReference type="AlphaFoldDB" id="A0AAD4QKQ1"/>
<dbReference type="InterPro" id="IPR004331">
    <property type="entry name" value="SPX_dom"/>
</dbReference>
<feature type="region of interest" description="Disordered" evidence="6">
    <location>
        <begin position="218"/>
        <end position="338"/>
    </location>
</feature>
<dbReference type="GO" id="GO:0005315">
    <property type="term" value="F:phosphate transmembrane transporter activity"/>
    <property type="evidence" value="ECO:0007669"/>
    <property type="project" value="TreeGrafter"/>
</dbReference>
<dbReference type="Pfam" id="PF03600">
    <property type="entry name" value="CitMHS"/>
    <property type="match status" value="1"/>
</dbReference>
<gene>
    <name evidence="9" type="ORF">B0F90DRAFT_1218675</name>
</gene>
<dbReference type="PANTHER" id="PTHR10283:SF92">
    <property type="entry name" value="LOW-AFFINITY PHOSPHATE TRANSPORTER PHO91"/>
    <property type="match status" value="1"/>
</dbReference>
<dbReference type="CDD" id="cd01115">
    <property type="entry name" value="SLC13_permease"/>
    <property type="match status" value="1"/>
</dbReference>
<feature type="transmembrane region" description="Helical" evidence="7">
    <location>
        <begin position="887"/>
        <end position="914"/>
    </location>
</feature>
<comment type="caution">
    <text evidence="9">The sequence shown here is derived from an EMBL/GenBank/DDBJ whole genome shotgun (WGS) entry which is preliminary data.</text>
</comment>
<feature type="domain" description="SPX" evidence="8">
    <location>
        <begin position="101"/>
        <end position="428"/>
    </location>
</feature>
<name>A0AAD4QKQ1_9AGAM</name>
<feature type="transmembrane region" description="Helical" evidence="7">
    <location>
        <begin position="610"/>
        <end position="633"/>
    </location>
</feature>
<keyword evidence="3 7" id="KW-0812">Transmembrane</keyword>
<protein>
    <submittedName>
        <fullName evidence="9">SPX domain-containing protein</fullName>
    </submittedName>
</protein>
<evidence type="ECO:0000256" key="1">
    <source>
        <dbReference type="ARBA" id="ARBA00004141"/>
    </source>
</evidence>
<keyword evidence="10" id="KW-1185">Reference proteome</keyword>
<evidence type="ECO:0000256" key="6">
    <source>
        <dbReference type="SAM" id="MobiDB-lite"/>
    </source>
</evidence>
<evidence type="ECO:0000313" key="10">
    <source>
        <dbReference type="Proteomes" id="UP001203297"/>
    </source>
</evidence>
<evidence type="ECO:0000256" key="4">
    <source>
        <dbReference type="ARBA" id="ARBA00022989"/>
    </source>
</evidence>
<keyword evidence="5 7" id="KW-0472">Membrane</keyword>
<dbReference type="InterPro" id="IPR004680">
    <property type="entry name" value="Cit_transptr-like_dom"/>
</dbReference>
<feature type="transmembrane region" description="Helical" evidence="7">
    <location>
        <begin position="562"/>
        <end position="590"/>
    </location>
</feature>
<dbReference type="PROSITE" id="PS51382">
    <property type="entry name" value="SPX"/>
    <property type="match status" value="1"/>
</dbReference>
<dbReference type="Pfam" id="PF03105">
    <property type="entry name" value="SPX"/>
    <property type="match status" value="2"/>
</dbReference>
<feature type="transmembrane region" description="Helical" evidence="7">
    <location>
        <begin position="926"/>
        <end position="945"/>
    </location>
</feature>
<evidence type="ECO:0000313" key="9">
    <source>
        <dbReference type="EMBL" id="KAI0294875.1"/>
    </source>
</evidence>
<feature type="transmembrane region" description="Helical" evidence="7">
    <location>
        <begin position="813"/>
        <end position="831"/>
    </location>
</feature>
<keyword evidence="2" id="KW-0813">Transport</keyword>
<comment type="subcellular location">
    <subcellularLocation>
        <location evidence="1">Membrane</location>
        <topology evidence="1">Multi-pass membrane protein</topology>
    </subcellularLocation>
</comment>
<dbReference type="GO" id="GO:0006817">
    <property type="term" value="P:phosphate ion transport"/>
    <property type="evidence" value="ECO:0007669"/>
    <property type="project" value="TreeGrafter"/>
</dbReference>
<reference evidence="9" key="1">
    <citation type="journal article" date="2022" name="New Phytol.">
        <title>Evolutionary transition to the ectomycorrhizal habit in the genomes of a hyperdiverse lineage of mushroom-forming fungi.</title>
        <authorList>
            <person name="Looney B."/>
            <person name="Miyauchi S."/>
            <person name="Morin E."/>
            <person name="Drula E."/>
            <person name="Courty P.E."/>
            <person name="Kohler A."/>
            <person name="Kuo A."/>
            <person name="LaButti K."/>
            <person name="Pangilinan J."/>
            <person name="Lipzen A."/>
            <person name="Riley R."/>
            <person name="Andreopoulos W."/>
            <person name="He G."/>
            <person name="Johnson J."/>
            <person name="Nolan M."/>
            <person name="Tritt A."/>
            <person name="Barry K.W."/>
            <person name="Grigoriev I.V."/>
            <person name="Nagy L.G."/>
            <person name="Hibbett D."/>
            <person name="Henrissat B."/>
            <person name="Matheny P.B."/>
            <person name="Labbe J."/>
            <person name="Martin F.M."/>
        </authorList>
    </citation>
    <scope>NUCLEOTIDE SEQUENCE</scope>
    <source>
        <strain evidence="9">BPL690</strain>
    </source>
</reference>